<evidence type="ECO:0000313" key="2">
    <source>
        <dbReference type="EMBL" id="ETO13098.1"/>
    </source>
</evidence>
<organism evidence="2 3">
    <name type="scientific">Reticulomyxa filosa</name>
    <dbReference type="NCBI Taxonomy" id="46433"/>
    <lineage>
        <taxon>Eukaryota</taxon>
        <taxon>Sar</taxon>
        <taxon>Rhizaria</taxon>
        <taxon>Retaria</taxon>
        <taxon>Foraminifera</taxon>
        <taxon>Monothalamids</taxon>
        <taxon>Reticulomyxidae</taxon>
        <taxon>Reticulomyxa</taxon>
    </lineage>
</organism>
<dbReference type="Proteomes" id="UP000023152">
    <property type="component" value="Unassembled WGS sequence"/>
</dbReference>
<feature type="non-terminal residue" evidence="2">
    <location>
        <position position="225"/>
    </location>
</feature>
<sequence length="225" mass="25641">MDLTTVINNLKHPNYNARYSSISALRAYVKENSENLDLLNVKRLFQLLCNCLLDENWSVTQASPHVLDLSIHLPVILPHLILNLGNNKGIIRRSTLSTLIVFVKQLYSVDLILDTLINVGFIHDNPKVRQGSILVLPQVIELLPSSNTNHLFNALILRLIDENPSVVVSTEQTLAHLSRVKKKEFQSYQNQLDKELLTILTQHHPQIHAASLQQFSDMFTFEHVQ</sequence>
<dbReference type="InterPro" id="IPR016024">
    <property type="entry name" value="ARM-type_fold"/>
</dbReference>
<dbReference type="SMART" id="SM01349">
    <property type="entry name" value="TOG"/>
    <property type="match status" value="1"/>
</dbReference>
<proteinExistence type="predicted"/>
<dbReference type="EMBL" id="ASPP01020832">
    <property type="protein sequence ID" value="ETO13098.1"/>
    <property type="molecule type" value="Genomic_DNA"/>
</dbReference>
<dbReference type="InterPro" id="IPR034085">
    <property type="entry name" value="TOG"/>
</dbReference>
<reference evidence="2 3" key="1">
    <citation type="journal article" date="2013" name="Curr. Biol.">
        <title>The Genome of the Foraminiferan Reticulomyxa filosa.</title>
        <authorList>
            <person name="Glockner G."/>
            <person name="Hulsmann N."/>
            <person name="Schleicher M."/>
            <person name="Noegel A.A."/>
            <person name="Eichinger L."/>
            <person name="Gallinger C."/>
            <person name="Pawlowski J."/>
            <person name="Sierra R."/>
            <person name="Euteneuer U."/>
            <person name="Pillet L."/>
            <person name="Moustafa A."/>
            <person name="Platzer M."/>
            <person name="Groth M."/>
            <person name="Szafranski K."/>
            <person name="Schliwa M."/>
        </authorList>
    </citation>
    <scope>NUCLEOTIDE SEQUENCE [LARGE SCALE GENOMIC DNA]</scope>
</reference>
<feature type="domain" description="TOG" evidence="1">
    <location>
        <begin position="2"/>
        <end position="213"/>
    </location>
</feature>
<dbReference type="InterPro" id="IPR011989">
    <property type="entry name" value="ARM-like"/>
</dbReference>
<evidence type="ECO:0000313" key="3">
    <source>
        <dbReference type="Proteomes" id="UP000023152"/>
    </source>
</evidence>
<keyword evidence="3" id="KW-1185">Reference proteome</keyword>
<dbReference type="SUPFAM" id="SSF48371">
    <property type="entry name" value="ARM repeat"/>
    <property type="match status" value="1"/>
</dbReference>
<comment type="caution">
    <text evidence="2">The sequence shown here is derived from an EMBL/GenBank/DDBJ whole genome shotgun (WGS) entry which is preliminary data.</text>
</comment>
<gene>
    <name evidence="2" type="ORF">RFI_24277</name>
</gene>
<name>X6MGE8_RETFI</name>
<dbReference type="AlphaFoldDB" id="X6MGE8"/>
<dbReference type="Gene3D" id="1.25.10.10">
    <property type="entry name" value="Leucine-rich Repeat Variant"/>
    <property type="match status" value="1"/>
</dbReference>
<protein>
    <recommendedName>
        <fullName evidence="1">TOG domain-containing protein</fullName>
    </recommendedName>
</protein>
<accession>X6MGE8</accession>
<evidence type="ECO:0000259" key="1">
    <source>
        <dbReference type="SMART" id="SM01349"/>
    </source>
</evidence>